<evidence type="ECO:0000313" key="2">
    <source>
        <dbReference type="WBParaSite" id="nRc.2.0.1.t17164-RA"/>
    </source>
</evidence>
<keyword evidence="1" id="KW-1185">Reference proteome</keyword>
<proteinExistence type="predicted"/>
<organism evidence="1 2">
    <name type="scientific">Romanomermis culicivorax</name>
    <name type="common">Nematode worm</name>
    <dbReference type="NCBI Taxonomy" id="13658"/>
    <lineage>
        <taxon>Eukaryota</taxon>
        <taxon>Metazoa</taxon>
        <taxon>Ecdysozoa</taxon>
        <taxon>Nematoda</taxon>
        <taxon>Enoplea</taxon>
        <taxon>Dorylaimia</taxon>
        <taxon>Mermithida</taxon>
        <taxon>Mermithoidea</taxon>
        <taxon>Mermithidae</taxon>
        <taxon>Romanomermis</taxon>
    </lineage>
</organism>
<dbReference type="WBParaSite" id="nRc.2.0.1.t17164-RA">
    <property type="protein sequence ID" value="nRc.2.0.1.t17164-RA"/>
    <property type="gene ID" value="nRc.2.0.1.g17164"/>
</dbReference>
<evidence type="ECO:0000313" key="1">
    <source>
        <dbReference type="Proteomes" id="UP000887565"/>
    </source>
</evidence>
<sequence>MQFSSTGNVNGSLRWCIAASVNPRCASIFWPPFQILSGCSEEVDIAP</sequence>
<reference evidence="2" key="1">
    <citation type="submission" date="2022-11" db="UniProtKB">
        <authorList>
            <consortium name="WormBaseParasite"/>
        </authorList>
    </citation>
    <scope>IDENTIFICATION</scope>
</reference>
<protein>
    <submittedName>
        <fullName evidence="2">Uncharacterized protein</fullName>
    </submittedName>
</protein>
<dbReference type="AlphaFoldDB" id="A0A915IUU6"/>
<name>A0A915IUU6_ROMCU</name>
<dbReference type="Proteomes" id="UP000887565">
    <property type="component" value="Unplaced"/>
</dbReference>
<accession>A0A915IUU6</accession>